<organism evidence="4 5">
    <name type="scientific">Ooceraea biroi</name>
    <name type="common">Clonal raider ant</name>
    <name type="synonym">Cerapachys biroi</name>
    <dbReference type="NCBI Taxonomy" id="2015173"/>
    <lineage>
        <taxon>Eukaryota</taxon>
        <taxon>Metazoa</taxon>
        <taxon>Ecdysozoa</taxon>
        <taxon>Arthropoda</taxon>
        <taxon>Hexapoda</taxon>
        <taxon>Insecta</taxon>
        <taxon>Pterygota</taxon>
        <taxon>Neoptera</taxon>
        <taxon>Endopterygota</taxon>
        <taxon>Hymenoptera</taxon>
        <taxon>Apocrita</taxon>
        <taxon>Aculeata</taxon>
        <taxon>Formicoidea</taxon>
        <taxon>Formicidae</taxon>
        <taxon>Dorylinae</taxon>
        <taxon>Ooceraea</taxon>
    </lineage>
</organism>
<dbReference type="EMBL" id="KK107054">
    <property type="protein sequence ID" value="EZA61458.1"/>
    <property type="molecule type" value="Genomic_DNA"/>
</dbReference>
<dbReference type="InterPro" id="IPR016155">
    <property type="entry name" value="Mopterin_synth/thiamin_S_b"/>
</dbReference>
<keyword evidence="2" id="KW-0547">Nucleotide-binding</keyword>
<evidence type="ECO:0000256" key="3">
    <source>
        <dbReference type="ARBA" id="ARBA00023150"/>
    </source>
</evidence>
<dbReference type="OMA" id="HVLFFAK"/>
<dbReference type="UniPathway" id="UPA00344"/>
<proteinExistence type="predicted"/>
<dbReference type="AlphaFoldDB" id="A0A026X034"/>
<name>A0A026X034_OOCBI</name>
<keyword evidence="5" id="KW-1185">Reference proteome</keyword>
<gene>
    <name evidence="4" type="ORF">X777_07791</name>
</gene>
<dbReference type="GO" id="GO:1990133">
    <property type="term" value="C:molybdopterin adenylyltransferase complex"/>
    <property type="evidence" value="ECO:0007669"/>
    <property type="project" value="TreeGrafter"/>
</dbReference>
<dbReference type="Proteomes" id="UP000053097">
    <property type="component" value="Unassembled WGS sequence"/>
</dbReference>
<accession>A0A026X034</accession>
<evidence type="ECO:0000256" key="1">
    <source>
        <dbReference type="ARBA" id="ARBA00005046"/>
    </source>
</evidence>
<keyword evidence="3" id="KW-0501">Molybdenum cofactor biosynthesis</keyword>
<sequence length="105" mass="11968">MDETVNQIEATILFFAKARELTGTKECKIYIPRELSSTDLFDRIIRTFKLESIRNQIILALNEEFIAPNSTLVLSEKDEIAVIPPLSGGLSNRLLYKSVILHLLY</sequence>
<dbReference type="GO" id="GO:0006777">
    <property type="term" value="P:Mo-molybdopterin cofactor biosynthetic process"/>
    <property type="evidence" value="ECO:0007669"/>
    <property type="project" value="UniProtKB-KW"/>
</dbReference>
<dbReference type="InterPro" id="IPR012675">
    <property type="entry name" value="Beta-grasp_dom_sf"/>
</dbReference>
<dbReference type="InterPro" id="IPR044672">
    <property type="entry name" value="MOCS2A"/>
</dbReference>
<dbReference type="CDD" id="cd00754">
    <property type="entry name" value="Ubl_MoaD"/>
    <property type="match status" value="1"/>
</dbReference>
<dbReference type="OrthoDB" id="5531344at2759"/>
<evidence type="ECO:0000313" key="4">
    <source>
        <dbReference type="EMBL" id="EZA61458.1"/>
    </source>
</evidence>
<dbReference type="NCBIfam" id="TIGR01682">
    <property type="entry name" value="moaD"/>
    <property type="match status" value="1"/>
</dbReference>
<dbReference type="SUPFAM" id="SSF54285">
    <property type="entry name" value="MoaD/ThiS"/>
    <property type="match status" value="1"/>
</dbReference>
<dbReference type="PANTHER" id="PTHR33359">
    <property type="entry name" value="MOLYBDOPTERIN SYNTHASE SULFUR CARRIER SUBUNIT"/>
    <property type="match status" value="1"/>
</dbReference>
<evidence type="ECO:0000256" key="2">
    <source>
        <dbReference type="ARBA" id="ARBA00022741"/>
    </source>
</evidence>
<dbReference type="InterPro" id="IPR003749">
    <property type="entry name" value="ThiS/MoaD-like"/>
</dbReference>
<dbReference type="STRING" id="2015173.A0A026X034"/>
<dbReference type="Gene3D" id="3.10.20.30">
    <property type="match status" value="1"/>
</dbReference>
<evidence type="ECO:0000313" key="5">
    <source>
        <dbReference type="Proteomes" id="UP000053097"/>
    </source>
</evidence>
<dbReference type="GO" id="GO:0000166">
    <property type="term" value="F:nucleotide binding"/>
    <property type="evidence" value="ECO:0007669"/>
    <property type="project" value="UniProtKB-KW"/>
</dbReference>
<dbReference type="Pfam" id="PF02597">
    <property type="entry name" value="ThiS"/>
    <property type="match status" value="1"/>
</dbReference>
<dbReference type="PANTHER" id="PTHR33359:SF1">
    <property type="entry name" value="MOLYBDOPTERIN SYNTHASE SULFUR CARRIER SUBUNIT"/>
    <property type="match status" value="1"/>
</dbReference>
<reference evidence="4 5" key="1">
    <citation type="journal article" date="2014" name="Curr. Biol.">
        <title>The genome of the clonal raider ant Cerapachys biroi.</title>
        <authorList>
            <person name="Oxley P.R."/>
            <person name="Ji L."/>
            <person name="Fetter-Pruneda I."/>
            <person name="McKenzie S.K."/>
            <person name="Li C."/>
            <person name="Hu H."/>
            <person name="Zhang G."/>
            <person name="Kronauer D.J."/>
        </authorList>
    </citation>
    <scope>NUCLEOTIDE SEQUENCE [LARGE SCALE GENOMIC DNA]</scope>
</reference>
<protein>
    <submittedName>
        <fullName evidence="4">Molybdopterin synthase sulfur carrier subunit</fullName>
    </submittedName>
</protein>
<comment type="pathway">
    <text evidence="1">Cofactor biosynthesis; molybdopterin biosynthesis.</text>
</comment>
<dbReference type="FunFam" id="3.10.20.30:FF:000010">
    <property type="entry name" value="Molybdopterin synthase sulfur carrier subunit"/>
    <property type="match status" value="1"/>
</dbReference>